<evidence type="ECO:0000313" key="9">
    <source>
        <dbReference type="EMBL" id="KIW43722.1"/>
    </source>
</evidence>
<dbReference type="InterPro" id="IPR036864">
    <property type="entry name" value="Zn2-C6_fun-type_DNA-bd_sf"/>
</dbReference>
<dbReference type="OrthoDB" id="39175at2759"/>
<dbReference type="EMBL" id="KN847335">
    <property type="protein sequence ID" value="KIW43722.1"/>
    <property type="molecule type" value="Genomic_DNA"/>
</dbReference>
<dbReference type="SMART" id="SM00906">
    <property type="entry name" value="Fungal_trans"/>
    <property type="match status" value="1"/>
</dbReference>
<feature type="compositionally biased region" description="Polar residues" evidence="7">
    <location>
        <begin position="81"/>
        <end position="90"/>
    </location>
</feature>
<dbReference type="GO" id="GO:0003677">
    <property type="term" value="F:DNA binding"/>
    <property type="evidence" value="ECO:0007669"/>
    <property type="project" value="UniProtKB-KW"/>
</dbReference>
<dbReference type="CDD" id="cd12148">
    <property type="entry name" value="fungal_TF_MHR"/>
    <property type="match status" value="1"/>
</dbReference>
<dbReference type="HOGENOM" id="CLU_007427_1_0_1"/>
<dbReference type="GeneID" id="27356868"/>
<keyword evidence="2" id="KW-0862">Zinc</keyword>
<dbReference type="InterPro" id="IPR001138">
    <property type="entry name" value="Zn2Cys6_DnaBD"/>
</dbReference>
<dbReference type="SUPFAM" id="SSF57701">
    <property type="entry name" value="Zn2/Cys6 DNA-binding domain"/>
    <property type="match status" value="1"/>
</dbReference>
<keyword evidence="5" id="KW-0804">Transcription</keyword>
<keyword evidence="3" id="KW-0805">Transcription regulation</keyword>
<dbReference type="Pfam" id="PF04082">
    <property type="entry name" value="Fungal_trans"/>
    <property type="match status" value="1"/>
</dbReference>
<feature type="region of interest" description="Disordered" evidence="7">
    <location>
        <begin position="57"/>
        <end position="90"/>
    </location>
</feature>
<organism evidence="9 10">
    <name type="scientific">Exophiala oligosperma</name>
    <dbReference type="NCBI Taxonomy" id="215243"/>
    <lineage>
        <taxon>Eukaryota</taxon>
        <taxon>Fungi</taxon>
        <taxon>Dikarya</taxon>
        <taxon>Ascomycota</taxon>
        <taxon>Pezizomycotina</taxon>
        <taxon>Eurotiomycetes</taxon>
        <taxon>Chaetothyriomycetidae</taxon>
        <taxon>Chaetothyriales</taxon>
        <taxon>Herpotrichiellaceae</taxon>
        <taxon>Exophiala</taxon>
    </lineage>
</organism>
<dbReference type="PANTHER" id="PTHR47171:SF5">
    <property type="entry name" value="ZN(II)2CYS6 TRANSCRIPTION FACTOR (EUROFUNG)"/>
    <property type="match status" value="1"/>
</dbReference>
<name>A0A0D2C1W0_9EURO</name>
<accession>A0A0D2C1W0</accession>
<dbReference type="GO" id="GO:0008270">
    <property type="term" value="F:zinc ion binding"/>
    <property type="evidence" value="ECO:0007669"/>
    <property type="project" value="InterPro"/>
</dbReference>
<evidence type="ECO:0000256" key="6">
    <source>
        <dbReference type="ARBA" id="ARBA00023242"/>
    </source>
</evidence>
<dbReference type="AlphaFoldDB" id="A0A0D2C1W0"/>
<evidence type="ECO:0000256" key="4">
    <source>
        <dbReference type="ARBA" id="ARBA00023125"/>
    </source>
</evidence>
<protein>
    <recommendedName>
        <fullName evidence="8">Zn(2)-C6 fungal-type domain-containing protein</fullName>
    </recommendedName>
</protein>
<proteinExistence type="predicted"/>
<dbReference type="Proteomes" id="UP000053342">
    <property type="component" value="Unassembled WGS sequence"/>
</dbReference>
<keyword evidence="10" id="KW-1185">Reference proteome</keyword>
<evidence type="ECO:0000256" key="2">
    <source>
        <dbReference type="ARBA" id="ARBA00022833"/>
    </source>
</evidence>
<feature type="compositionally biased region" description="Low complexity" evidence="7">
    <location>
        <begin position="113"/>
        <end position="123"/>
    </location>
</feature>
<dbReference type="InterPro" id="IPR007219">
    <property type="entry name" value="XnlR_reg_dom"/>
</dbReference>
<dbReference type="VEuPathDB" id="FungiDB:PV06_04794"/>
<evidence type="ECO:0000256" key="7">
    <source>
        <dbReference type="SAM" id="MobiDB-lite"/>
    </source>
</evidence>
<keyword evidence="6" id="KW-0539">Nucleus</keyword>
<evidence type="ECO:0000256" key="3">
    <source>
        <dbReference type="ARBA" id="ARBA00023015"/>
    </source>
</evidence>
<dbReference type="GO" id="GO:0000981">
    <property type="term" value="F:DNA-binding transcription factor activity, RNA polymerase II-specific"/>
    <property type="evidence" value="ECO:0007669"/>
    <property type="project" value="InterPro"/>
</dbReference>
<dbReference type="PROSITE" id="PS00463">
    <property type="entry name" value="ZN2_CY6_FUNGAL_1"/>
    <property type="match status" value="1"/>
</dbReference>
<gene>
    <name evidence="9" type="ORF">PV06_04794</name>
</gene>
<dbReference type="RefSeq" id="XP_016263938.1">
    <property type="nucleotide sequence ID" value="XM_016405732.1"/>
</dbReference>
<evidence type="ECO:0000256" key="5">
    <source>
        <dbReference type="ARBA" id="ARBA00023163"/>
    </source>
</evidence>
<feature type="region of interest" description="Disordered" evidence="7">
    <location>
        <begin position="609"/>
        <end position="668"/>
    </location>
</feature>
<feature type="region of interest" description="Disordered" evidence="7">
    <location>
        <begin position="111"/>
        <end position="134"/>
    </location>
</feature>
<dbReference type="InterPro" id="IPR052073">
    <property type="entry name" value="Amide_Lactam_Regulators"/>
</dbReference>
<keyword evidence="4" id="KW-0238">DNA-binding</keyword>
<feature type="domain" description="Zn(2)-C6 fungal-type" evidence="8">
    <location>
        <begin position="18"/>
        <end position="52"/>
    </location>
</feature>
<sequence length="758" mass="84703">MATAASQQQPRRARARVVCLQCHARKLRCDYETRFRDGHQCCHNCLESSTLCRPRLPKRRRKDASNARETTSAYAPIRPAVSNQEHSLQPTTSIHDDSALVDVDVDMNGSTFQQEQSGQQPPQESLPPPTQQLAPRQVTFPLGHERSSLSDVQGPGAEDVSPDVPSTVSHGRSPAVGYLGGSGLLRLFEPDYRGIAAATTTNADKHQHGVGSHRTRLMIDDDDSLPPAELQESFAETYFSYCWPWCPVLDKQTFNGESDGITSPLLINAMALLGMQVRPPIMQHARAKDYYDRAKMLFYMDEESDPLTCLQSIMLFYWWAPRGPSQVHKDASWWWTGIAIKYAQQMGLHREPRNVDDVGGIEAQGLRRRIWWTLFARERLTAMCQGRPLTISPEDCNVRKPSLEDFGSSSDDPRAEIFIYWVRLCDIIGRISQHLSRPTEGGQPFSFPTELAEELIAWINSLPVHLQLPDMSDRSRRFDRDVLKLHLPYLTTVTILHLNWSSQHPSQPFPEAYTAAVLSASCVTRIFRDLLSRGKIRFLGAIACWHVGTAIVALLHTQRIDTLAGPGANDISILRVALNELANLWPSTAIFVKGFDRLGAFEHLADTPGRAIGKQKQSRQDSQQKGTSASQTAQRQQQEMHGNPSPSGMHLAPNENPPLPHSSLQDGQLQWPHGIDWQSYFPHVTPRTCGLADVLLAQEHQPPMDIWGGLSSLSWFGAGDTTAPAQFQNLFDPTDTMLDPFLENLSSFCWMGESGGTI</sequence>
<dbReference type="GO" id="GO:0006351">
    <property type="term" value="P:DNA-templated transcription"/>
    <property type="evidence" value="ECO:0007669"/>
    <property type="project" value="InterPro"/>
</dbReference>
<keyword evidence="1" id="KW-0479">Metal-binding</keyword>
<evidence type="ECO:0000313" key="10">
    <source>
        <dbReference type="Proteomes" id="UP000053342"/>
    </source>
</evidence>
<feature type="compositionally biased region" description="Low complexity" evidence="7">
    <location>
        <begin position="620"/>
        <end position="637"/>
    </location>
</feature>
<feature type="region of interest" description="Disordered" evidence="7">
    <location>
        <begin position="146"/>
        <end position="173"/>
    </location>
</feature>
<evidence type="ECO:0000259" key="8">
    <source>
        <dbReference type="PROSITE" id="PS00463"/>
    </source>
</evidence>
<dbReference type="PANTHER" id="PTHR47171">
    <property type="entry name" value="FARA-RELATED"/>
    <property type="match status" value="1"/>
</dbReference>
<dbReference type="CDD" id="cd00067">
    <property type="entry name" value="GAL4"/>
    <property type="match status" value="1"/>
</dbReference>
<evidence type="ECO:0000256" key="1">
    <source>
        <dbReference type="ARBA" id="ARBA00022723"/>
    </source>
</evidence>
<reference evidence="9 10" key="1">
    <citation type="submission" date="2015-01" db="EMBL/GenBank/DDBJ databases">
        <title>The Genome Sequence of Exophiala oligosperma CBS72588.</title>
        <authorList>
            <consortium name="The Broad Institute Genomics Platform"/>
            <person name="Cuomo C."/>
            <person name="de Hoog S."/>
            <person name="Gorbushina A."/>
            <person name="Stielow B."/>
            <person name="Teixiera M."/>
            <person name="Abouelleil A."/>
            <person name="Chapman S.B."/>
            <person name="Priest M."/>
            <person name="Young S.K."/>
            <person name="Wortman J."/>
            <person name="Nusbaum C."/>
            <person name="Birren B."/>
        </authorList>
    </citation>
    <scope>NUCLEOTIDE SEQUENCE [LARGE SCALE GENOMIC DNA]</scope>
    <source>
        <strain evidence="9 10">CBS 72588</strain>
    </source>
</reference>